<sequence length="87" mass="9973">MGKVEEWPKRYLVKVVIRPEGYNKIILEGMFVPKGNTCNANKIKKQCWEYLSANIDFKGNGIDPDKVEKEITIKAIPADFMVVEDKV</sequence>
<evidence type="ECO:0000313" key="1">
    <source>
        <dbReference type="EMBL" id="BFO78905.1"/>
    </source>
</evidence>
<reference evidence="1" key="1">
    <citation type="submission" date="2024-07" db="EMBL/GenBank/DDBJ databases">
        <title>Complete genome sequence of Prevotella sp. YM-2024 GTC17260.</title>
        <authorList>
            <person name="Hayashi M."/>
            <person name="Muto Y."/>
            <person name="Tanaka K."/>
            <person name="Niwa H."/>
        </authorList>
    </citation>
    <scope>NUCLEOTIDE SEQUENCE</scope>
    <source>
        <strain evidence="1">GTC17260</strain>
    </source>
</reference>
<proteinExistence type="predicted"/>
<gene>
    <name evidence="1" type="ORF">GTC17260_15400</name>
</gene>
<organism evidence="1">
    <name type="scientific">Prevotella sp. GTC17260</name>
    <dbReference type="NCBI Taxonomy" id="3236796"/>
    <lineage>
        <taxon>Bacteria</taxon>
        <taxon>Pseudomonadati</taxon>
        <taxon>Bacteroidota</taxon>
        <taxon>Bacteroidia</taxon>
        <taxon>Bacteroidales</taxon>
        <taxon>Prevotellaceae</taxon>
        <taxon>Prevotella</taxon>
    </lineage>
</organism>
<accession>A0AB33JFH0</accession>
<dbReference type="AlphaFoldDB" id="A0AB33JFH0"/>
<dbReference type="EMBL" id="AP035788">
    <property type="protein sequence ID" value="BFO78905.1"/>
    <property type="molecule type" value="Genomic_DNA"/>
</dbReference>
<name>A0AB33JFH0_9BACT</name>
<protein>
    <submittedName>
        <fullName evidence="1">Uncharacterized protein</fullName>
    </submittedName>
</protein>